<dbReference type="RefSeq" id="WP_377255155.1">
    <property type="nucleotide sequence ID" value="NZ_JBHLUH010000056.1"/>
</dbReference>
<keyword evidence="5" id="KW-1185">Reference proteome</keyword>
<dbReference type="InterPro" id="IPR028082">
    <property type="entry name" value="Peripla_BP_I"/>
</dbReference>
<reference evidence="4 5" key="1">
    <citation type="submission" date="2024-09" db="EMBL/GenBank/DDBJ databases">
        <authorList>
            <person name="Sun Q."/>
            <person name="Mori K."/>
        </authorList>
    </citation>
    <scope>NUCLEOTIDE SEQUENCE [LARGE SCALE GENOMIC DNA]</scope>
    <source>
        <strain evidence="4 5">TBRC 3947</strain>
    </source>
</reference>
<evidence type="ECO:0000256" key="2">
    <source>
        <dbReference type="ARBA" id="ARBA00022729"/>
    </source>
</evidence>
<proteinExistence type="inferred from homology"/>
<organism evidence="4 5">
    <name type="scientific">Phytohabitans kaempferiae</name>
    <dbReference type="NCBI Taxonomy" id="1620943"/>
    <lineage>
        <taxon>Bacteria</taxon>
        <taxon>Bacillati</taxon>
        <taxon>Actinomycetota</taxon>
        <taxon>Actinomycetes</taxon>
        <taxon>Micromonosporales</taxon>
        <taxon>Micromonosporaceae</taxon>
    </lineage>
</organism>
<dbReference type="Gene3D" id="3.40.50.2300">
    <property type="match status" value="2"/>
</dbReference>
<gene>
    <name evidence="4" type="ORF">ACFFIA_26470</name>
</gene>
<evidence type="ECO:0000313" key="4">
    <source>
        <dbReference type="EMBL" id="MFC0531192.1"/>
    </source>
</evidence>
<dbReference type="Pfam" id="PF13458">
    <property type="entry name" value="Peripla_BP_6"/>
    <property type="match status" value="1"/>
</dbReference>
<dbReference type="Proteomes" id="UP001589867">
    <property type="component" value="Unassembled WGS sequence"/>
</dbReference>
<comment type="similarity">
    <text evidence="1">Belongs to the leucine-binding protein family.</text>
</comment>
<dbReference type="PANTHER" id="PTHR30483">
    <property type="entry name" value="LEUCINE-SPECIFIC-BINDING PROTEIN"/>
    <property type="match status" value="1"/>
</dbReference>
<name>A0ABV6M8Z1_9ACTN</name>
<dbReference type="SUPFAM" id="SSF53822">
    <property type="entry name" value="Periplasmic binding protein-like I"/>
    <property type="match status" value="1"/>
</dbReference>
<dbReference type="PANTHER" id="PTHR30483:SF6">
    <property type="entry name" value="PERIPLASMIC BINDING PROTEIN OF ABC TRANSPORTER FOR NATURAL AMINO ACIDS"/>
    <property type="match status" value="1"/>
</dbReference>
<feature type="domain" description="Leucine-binding protein" evidence="3">
    <location>
        <begin position="46"/>
        <end position="368"/>
    </location>
</feature>
<evidence type="ECO:0000256" key="1">
    <source>
        <dbReference type="ARBA" id="ARBA00010062"/>
    </source>
</evidence>
<protein>
    <submittedName>
        <fullName evidence="4">ABC transporter substrate-binding protein</fullName>
    </submittedName>
</protein>
<dbReference type="InterPro" id="IPR028081">
    <property type="entry name" value="Leu-bd"/>
</dbReference>
<evidence type="ECO:0000313" key="5">
    <source>
        <dbReference type="Proteomes" id="UP001589867"/>
    </source>
</evidence>
<keyword evidence="2" id="KW-0732">Signal</keyword>
<comment type="caution">
    <text evidence="4">The sequence shown here is derived from an EMBL/GenBank/DDBJ whole genome shotgun (WGS) entry which is preliminary data.</text>
</comment>
<dbReference type="EMBL" id="JBHLUH010000056">
    <property type="protein sequence ID" value="MFC0531192.1"/>
    <property type="molecule type" value="Genomic_DNA"/>
</dbReference>
<accession>A0ABV6M8Z1</accession>
<dbReference type="InterPro" id="IPR051010">
    <property type="entry name" value="BCAA_transport"/>
</dbReference>
<evidence type="ECO:0000259" key="3">
    <source>
        <dbReference type="Pfam" id="PF13458"/>
    </source>
</evidence>
<sequence length="392" mass="40936">MLVDSHTRRSRRPQMLLATGAAIALTAAGCGGGGTEGGGDAGLPATIKVVAISETSGFAGPAGKASENGQKVALEEINSSGFLGDSKLEIEFKDTGSQPAQGVAMLNQAIQSKASVVLGSILSTVVAAEAPLAERSKVPMIYLSSSGEFAEGSKYVWAATPPADQYFHWETKYLRDKGAKNVAIIYNQDVSSTQKWADSTLPPLLQEAGLNVVAKEASPTAATDATGVVSKVVARNPDAVVVLASGTANNAIVLALRRANFGGIIVGSIGMAGAINPLGAQGNGVFWPTNFSNLVDNPQVKNFNERYQKMFDALPNNYAAAAYDEVWFLARALKQANSTDREAINTALQEVGAAGFDGALGKITYKNNVSQAPGLLIEWRDEKEVPVEGYGA</sequence>